<dbReference type="InterPro" id="IPR003103">
    <property type="entry name" value="BAG_domain"/>
</dbReference>
<evidence type="ECO:0000313" key="4">
    <source>
        <dbReference type="EMBL" id="KND01838.1"/>
    </source>
</evidence>
<organism evidence="4 5">
    <name type="scientific">Spizellomyces punctatus (strain DAOM BR117)</name>
    <dbReference type="NCBI Taxonomy" id="645134"/>
    <lineage>
        <taxon>Eukaryota</taxon>
        <taxon>Fungi</taxon>
        <taxon>Fungi incertae sedis</taxon>
        <taxon>Chytridiomycota</taxon>
        <taxon>Chytridiomycota incertae sedis</taxon>
        <taxon>Chytridiomycetes</taxon>
        <taxon>Spizellomycetales</taxon>
        <taxon>Spizellomycetaceae</taxon>
        <taxon>Spizellomyces</taxon>
    </lineage>
</organism>
<gene>
    <name evidence="4" type="ORF">SPPG_03628</name>
</gene>
<dbReference type="STRING" id="645134.A0A0L0HLA2"/>
<protein>
    <recommendedName>
        <fullName evidence="3">BAG domain-containing protein</fullName>
    </recommendedName>
</protein>
<evidence type="ECO:0000256" key="1">
    <source>
        <dbReference type="SAM" id="MobiDB-lite"/>
    </source>
</evidence>
<dbReference type="Gene3D" id="1.20.58.120">
    <property type="entry name" value="BAG domain"/>
    <property type="match status" value="1"/>
</dbReference>
<evidence type="ECO:0000259" key="3">
    <source>
        <dbReference type="PROSITE" id="PS51035"/>
    </source>
</evidence>
<keyword evidence="5" id="KW-1185">Reference proteome</keyword>
<keyword evidence="2" id="KW-0812">Transmembrane</keyword>
<keyword evidence="2" id="KW-0472">Membrane</keyword>
<dbReference type="RefSeq" id="XP_016609877.1">
    <property type="nucleotide sequence ID" value="XM_016751889.1"/>
</dbReference>
<proteinExistence type="predicted"/>
<keyword evidence="2" id="KW-1133">Transmembrane helix</keyword>
<accession>A0A0L0HLA2</accession>
<dbReference type="InParanoid" id="A0A0L0HLA2"/>
<feature type="domain" description="BAG" evidence="3">
    <location>
        <begin position="96"/>
        <end position="139"/>
    </location>
</feature>
<dbReference type="PROSITE" id="PS51035">
    <property type="entry name" value="BAG"/>
    <property type="match status" value="1"/>
</dbReference>
<feature type="region of interest" description="Disordered" evidence="1">
    <location>
        <begin position="1"/>
        <end position="45"/>
    </location>
</feature>
<feature type="compositionally biased region" description="Polar residues" evidence="1">
    <location>
        <begin position="19"/>
        <end position="35"/>
    </location>
</feature>
<sequence length="205" mass="21919">MPPKTRSKPGSKSGKGPQPTASNDAPETPDQQSTPIRRRKRPNIPAPVALKTLRSVLSDLRTLRETREPTVLRTPLVRDATGALIPDKNKALVGYEEALVGLLERLDAVDTQGVSAVRDARKNAIQAVQDRLAVLDAYKRGEAVPVEFVGNENVVPERPWFGGWSSVVVVGIAGVAAAAALGYLPDQQTILSQLQSIVTTVSATT</sequence>
<dbReference type="GO" id="GO:0051087">
    <property type="term" value="F:protein-folding chaperone binding"/>
    <property type="evidence" value="ECO:0007669"/>
    <property type="project" value="InterPro"/>
</dbReference>
<dbReference type="Pfam" id="PF02179">
    <property type="entry name" value="BAG"/>
    <property type="match status" value="1"/>
</dbReference>
<dbReference type="GeneID" id="27687133"/>
<dbReference type="EMBL" id="KQ257454">
    <property type="protein sequence ID" value="KND01838.1"/>
    <property type="molecule type" value="Genomic_DNA"/>
</dbReference>
<dbReference type="VEuPathDB" id="FungiDB:SPPG_03628"/>
<feature type="transmembrane region" description="Helical" evidence="2">
    <location>
        <begin position="161"/>
        <end position="184"/>
    </location>
</feature>
<name>A0A0L0HLA2_SPIPD</name>
<dbReference type="OrthoDB" id="333905at2759"/>
<dbReference type="Proteomes" id="UP000053201">
    <property type="component" value="Unassembled WGS sequence"/>
</dbReference>
<evidence type="ECO:0000313" key="5">
    <source>
        <dbReference type="Proteomes" id="UP000053201"/>
    </source>
</evidence>
<reference evidence="4 5" key="1">
    <citation type="submission" date="2009-08" db="EMBL/GenBank/DDBJ databases">
        <title>The Genome Sequence of Spizellomyces punctatus strain DAOM BR117.</title>
        <authorList>
            <consortium name="The Broad Institute Genome Sequencing Platform"/>
            <person name="Russ C."/>
            <person name="Cuomo C."/>
            <person name="Shea T."/>
            <person name="Young S.K."/>
            <person name="Zeng Q."/>
            <person name="Koehrsen M."/>
            <person name="Haas B."/>
            <person name="Borodovsky M."/>
            <person name="Guigo R."/>
            <person name="Alvarado L."/>
            <person name="Berlin A."/>
            <person name="Bochicchio J."/>
            <person name="Borenstein D."/>
            <person name="Chapman S."/>
            <person name="Chen Z."/>
            <person name="Engels R."/>
            <person name="Freedman E."/>
            <person name="Gellesch M."/>
            <person name="Goldberg J."/>
            <person name="Griggs A."/>
            <person name="Gujja S."/>
            <person name="Heiman D."/>
            <person name="Hepburn T."/>
            <person name="Howarth C."/>
            <person name="Jen D."/>
            <person name="Larson L."/>
            <person name="Lewis B."/>
            <person name="Mehta T."/>
            <person name="Park D."/>
            <person name="Pearson M."/>
            <person name="Roberts A."/>
            <person name="Saif S."/>
            <person name="Shenoy N."/>
            <person name="Sisk P."/>
            <person name="Stolte C."/>
            <person name="Sykes S."/>
            <person name="Thomson T."/>
            <person name="Walk T."/>
            <person name="White J."/>
            <person name="Yandava C."/>
            <person name="Burger G."/>
            <person name="Gray M.W."/>
            <person name="Holland P.W.H."/>
            <person name="King N."/>
            <person name="Lang F.B.F."/>
            <person name="Roger A.J."/>
            <person name="Ruiz-Trillo I."/>
            <person name="Lander E."/>
            <person name="Nusbaum C."/>
        </authorList>
    </citation>
    <scope>NUCLEOTIDE SEQUENCE [LARGE SCALE GENOMIC DNA]</scope>
    <source>
        <strain evidence="4 5">DAOM BR117</strain>
    </source>
</reference>
<evidence type="ECO:0000256" key="2">
    <source>
        <dbReference type="SAM" id="Phobius"/>
    </source>
</evidence>
<dbReference type="SUPFAM" id="SSF63491">
    <property type="entry name" value="BAG domain"/>
    <property type="match status" value="1"/>
</dbReference>
<dbReference type="InterPro" id="IPR036533">
    <property type="entry name" value="BAG_dom_sf"/>
</dbReference>
<dbReference type="AlphaFoldDB" id="A0A0L0HLA2"/>